<dbReference type="Proteomes" id="UP000824782">
    <property type="component" value="Unassembled WGS sequence"/>
</dbReference>
<evidence type="ECO:0000313" key="1">
    <source>
        <dbReference type="EMBL" id="KAG8551309.1"/>
    </source>
</evidence>
<reference evidence="1" key="1">
    <citation type="thesis" date="2020" institute="ProQuest LLC" country="789 East Eisenhower Parkway, Ann Arbor, MI, USA">
        <title>Comparative Genomics and Chromosome Evolution.</title>
        <authorList>
            <person name="Mudd A.B."/>
        </authorList>
    </citation>
    <scope>NUCLEOTIDE SEQUENCE</scope>
    <source>
        <strain evidence="1">237g6f4</strain>
        <tissue evidence="1">Blood</tissue>
    </source>
</reference>
<evidence type="ECO:0000313" key="2">
    <source>
        <dbReference type="Proteomes" id="UP000824782"/>
    </source>
</evidence>
<comment type="caution">
    <text evidence="1">The sequence shown here is derived from an EMBL/GenBank/DDBJ whole genome shotgun (WGS) entry which is preliminary data.</text>
</comment>
<gene>
    <name evidence="1" type="ORF">GDO81_004059</name>
</gene>
<name>A0AAV6ZUQ3_ENGPU</name>
<protein>
    <submittedName>
        <fullName evidence="1">Uncharacterized protein</fullName>
    </submittedName>
</protein>
<accession>A0AAV6ZUQ3</accession>
<proteinExistence type="predicted"/>
<sequence>MYRVICAPDYYTNWSLGVVMIPGGSASGDGPRYHQAPSTRTRLGELFYPPPSLCEAHGLQTRDLVFRVHVQEALVFFFDTARDRLGNSEDPGTVTSAAPFQMARSLLSCRSSMISGAKSKFLGCVMGRPPLSTFILLFIWCKE</sequence>
<dbReference type="AlphaFoldDB" id="A0AAV6ZUQ3"/>
<keyword evidence="2" id="KW-1185">Reference proteome</keyword>
<dbReference type="EMBL" id="WNYA01000011">
    <property type="protein sequence ID" value="KAG8551309.1"/>
    <property type="molecule type" value="Genomic_DNA"/>
</dbReference>
<organism evidence="1 2">
    <name type="scientific">Engystomops pustulosus</name>
    <name type="common">Tungara frog</name>
    <name type="synonym">Physalaemus pustulosus</name>
    <dbReference type="NCBI Taxonomy" id="76066"/>
    <lineage>
        <taxon>Eukaryota</taxon>
        <taxon>Metazoa</taxon>
        <taxon>Chordata</taxon>
        <taxon>Craniata</taxon>
        <taxon>Vertebrata</taxon>
        <taxon>Euteleostomi</taxon>
        <taxon>Amphibia</taxon>
        <taxon>Batrachia</taxon>
        <taxon>Anura</taxon>
        <taxon>Neobatrachia</taxon>
        <taxon>Hyloidea</taxon>
        <taxon>Leptodactylidae</taxon>
        <taxon>Leiuperinae</taxon>
        <taxon>Engystomops</taxon>
    </lineage>
</organism>